<organism evidence="2 3">
    <name type="scientific">Choiromyces venosus 120613-1</name>
    <dbReference type="NCBI Taxonomy" id="1336337"/>
    <lineage>
        <taxon>Eukaryota</taxon>
        <taxon>Fungi</taxon>
        <taxon>Dikarya</taxon>
        <taxon>Ascomycota</taxon>
        <taxon>Pezizomycotina</taxon>
        <taxon>Pezizomycetes</taxon>
        <taxon>Pezizales</taxon>
        <taxon>Tuberaceae</taxon>
        <taxon>Choiromyces</taxon>
    </lineage>
</organism>
<gene>
    <name evidence="2" type="ORF">L873DRAFT_1815545</name>
</gene>
<feature type="region of interest" description="Disordered" evidence="1">
    <location>
        <begin position="1"/>
        <end position="40"/>
    </location>
</feature>
<feature type="compositionally biased region" description="Basic and acidic residues" evidence="1">
    <location>
        <begin position="137"/>
        <end position="182"/>
    </location>
</feature>
<evidence type="ECO:0000256" key="1">
    <source>
        <dbReference type="SAM" id="MobiDB-lite"/>
    </source>
</evidence>
<sequence>MPHPKFLPRSLQNPHPNPNPRPLPPPYPRPPSTPFPPFPPVPKHFPRPSCMHVLRCACCREVHEKAQQAVRLEAGKGILEQRVEELEDYIRTHEEGMGRSVESVVEGLNDVLGWKYVIKLEKPKNKKEEEVSLSGESNREKIHQREKEKEKQREKEREKQRQKERERERERKREREKARMEESWGTMCDHYH</sequence>
<feature type="compositionally biased region" description="Pro residues" evidence="1">
    <location>
        <begin position="15"/>
        <end position="40"/>
    </location>
</feature>
<evidence type="ECO:0000313" key="2">
    <source>
        <dbReference type="EMBL" id="RPA93580.1"/>
    </source>
</evidence>
<reference evidence="2 3" key="1">
    <citation type="journal article" date="2018" name="Nat. Ecol. Evol.">
        <title>Pezizomycetes genomes reveal the molecular basis of ectomycorrhizal truffle lifestyle.</title>
        <authorList>
            <person name="Murat C."/>
            <person name="Payen T."/>
            <person name="Noel B."/>
            <person name="Kuo A."/>
            <person name="Morin E."/>
            <person name="Chen J."/>
            <person name="Kohler A."/>
            <person name="Krizsan K."/>
            <person name="Balestrini R."/>
            <person name="Da Silva C."/>
            <person name="Montanini B."/>
            <person name="Hainaut M."/>
            <person name="Levati E."/>
            <person name="Barry K.W."/>
            <person name="Belfiori B."/>
            <person name="Cichocki N."/>
            <person name="Clum A."/>
            <person name="Dockter R.B."/>
            <person name="Fauchery L."/>
            <person name="Guy J."/>
            <person name="Iotti M."/>
            <person name="Le Tacon F."/>
            <person name="Lindquist E.A."/>
            <person name="Lipzen A."/>
            <person name="Malagnac F."/>
            <person name="Mello A."/>
            <person name="Molinier V."/>
            <person name="Miyauchi S."/>
            <person name="Poulain J."/>
            <person name="Riccioni C."/>
            <person name="Rubini A."/>
            <person name="Sitrit Y."/>
            <person name="Splivallo R."/>
            <person name="Traeger S."/>
            <person name="Wang M."/>
            <person name="Zifcakova L."/>
            <person name="Wipf D."/>
            <person name="Zambonelli A."/>
            <person name="Paolocci F."/>
            <person name="Nowrousian M."/>
            <person name="Ottonello S."/>
            <person name="Baldrian P."/>
            <person name="Spatafora J.W."/>
            <person name="Henrissat B."/>
            <person name="Nagy L.G."/>
            <person name="Aury J.M."/>
            <person name="Wincker P."/>
            <person name="Grigoriev I.V."/>
            <person name="Bonfante P."/>
            <person name="Martin F.M."/>
        </authorList>
    </citation>
    <scope>NUCLEOTIDE SEQUENCE [LARGE SCALE GENOMIC DNA]</scope>
    <source>
        <strain evidence="2 3">120613-1</strain>
    </source>
</reference>
<evidence type="ECO:0000313" key="3">
    <source>
        <dbReference type="Proteomes" id="UP000276215"/>
    </source>
</evidence>
<name>A0A3N4JAX3_9PEZI</name>
<protein>
    <submittedName>
        <fullName evidence="2">Uncharacterized protein</fullName>
    </submittedName>
</protein>
<accession>A0A3N4JAX3</accession>
<dbReference type="EMBL" id="ML120449">
    <property type="protein sequence ID" value="RPA93580.1"/>
    <property type="molecule type" value="Genomic_DNA"/>
</dbReference>
<dbReference type="Proteomes" id="UP000276215">
    <property type="component" value="Unassembled WGS sequence"/>
</dbReference>
<proteinExistence type="predicted"/>
<dbReference type="AlphaFoldDB" id="A0A3N4JAX3"/>
<keyword evidence="3" id="KW-1185">Reference proteome</keyword>
<feature type="region of interest" description="Disordered" evidence="1">
    <location>
        <begin position="125"/>
        <end position="192"/>
    </location>
</feature>